<keyword evidence="3" id="KW-0328">Glycosyltransferase</keyword>
<feature type="transmembrane region" description="Helical" evidence="8">
    <location>
        <begin position="286"/>
        <end position="308"/>
    </location>
</feature>
<evidence type="ECO:0008006" key="11">
    <source>
        <dbReference type="Google" id="ProtNLM"/>
    </source>
</evidence>
<dbReference type="GO" id="GO:0009103">
    <property type="term" value="P:lipopolysaccharide biosynthetic process"/>
    <property type="evidence" value="ECO:0007669"/>
    <property type="project" value="UniProtKB-ARBA"/>
</dbReference>
<dbReference type="AlphaFoldDB" id="A0A660SG48"/>
<sequence>MRSKWLRIFLFGLGVRFLFALPALIEPNRSVMPIPDAQSYLTIARNLIEGHGYSLSEGPPYEPDNFRTPLYPLFLSGLLSLSGFNLLLPLVVQILLSSLTPFILLPFLKELAFAEREITLGAYLIAINPLLSFFSVLLLTETIFICLLFLSFWTEKPFLRGLIMGLAALVRPIAIFGPILLLPFHRLREFPKILIGFTFMITPWLIRNYLTSGEIQFASVSDANLLLHHAAPVIAAGEDRNLYEVQDSLKREAERMVREERVSLMRAYRVIAVRELLSHPIGYLKLLTIGLLGNFIPFPLGHWVAYVTGKNIWALKIRSAVFQEVAVAITKFRFIQIIGIVWQQRLRHLGGLGILGFISSSVMELMIIIMAIFGLFLYTRRKFPLFLWLGYFTLLPGSYGHPRFRVPVEPILIILASITIQILVDKIRLKMSTRFWVRFRKLNLL</sequence>
<evidence type="ECO:0000256" key="5">
    <source>
        <dbReference type="ARBA" id="ARBA00022692"/>
    </source>
</evidence>
<keyword evidence="5 8" id="KW-0812">Transmembrane</keyword>
<feature type="transmembrane region" description="Helical" evidence="8">
    <location>
        <begin position="385"/>
        <end position="401"/>
    </location>
</feature>
<evidence type="ECO:0000256" key="6">
    <source>
        <dbReference type="ARBA" id="ARBA00022989"/>
    </source>
</evidence>
<dbReference type="EMBL" id="QNBE01000079">
    <property type="protein sequence ID" value="RKX69542.1"/>
    <property type="molecule type" value="Genomic_DNA"/>
</dbReference>
<feature type="transmembrane region" description="Helical" evidence="8">
    <location>
        <begin position="120"/>
        <end position="153"/>
    </location>
</feature>
<accession>A0A660SG48</accession>
<feature type="transmembrane region" description="Helical" evidence="8">
    <location>
        <begin position="159"/>
        <end position="181"/>
    </location>
</feature>
<feature type="transmembrane region" description="Helical" evidence="8">
    <location>
        <begin position="5"/>
        <end position="25"/>
    </location>
</feature>
<feature type="transmembrane region" description="Helical" evidence="8">
    <location>
        <begin position="354"/>
        <end position="378"/>
    </location>
</feature>
<evidence type="ECO:0000256" key="7">
    <source>
        <dbReference type="ARBA" id="ARBA00023136"/>
    </source>
</evidence>
<evidence type="ECO:0000256" key="8">
    <source>
        <dbReference type="SAM" id="Phobius"/>
    </source>
</evidence>
<keyword evidence="6 8" id="KW-1133">Transmembrane helix</keyword>
<dbReference type="PANTHER" id="PTHR33908">
    <property type="entry name" value="MANNOSYLTRANSFERASE YKCB-RELATED"/>
    <property type="match status" value="1"/>
</dbReference>
<evidence type="ECO:0000256" key="2">
    <source>
        <dbReference type="ARBA" id="ARBA00022475"/>
    </source>
</evidence>
<feature type="transmembrane region" description="Helical" evidence="8">
    <location>
        <begin position="407"/>
        <end position="424"/>
    </location>
</feature>
<evidence type="ECO:0000313" key="10">
    <source>
        <dbReference type="Proteomes" id="UP000268469"/>
    </source>
</evidence>
<protein>
    <recommendedName>
        <fullName evidence="11">Glycosyltransferase RgtA/B/C/D-like domain-containing protein</fullName>
    </recommendedName>
</protein>
<name>A0A660SG48_UNCW3</name>
<keyword evidence="4" id="KW-0808">Transferase</keyword>
<organism evidence="9 10">
    <name type="scientific">candidate division WOR-3 bacterium</name>
    <dbReference type="NCBI Taxonomy" id="2052148"/>
    <lineage>
        <taxon>Bacteria</taxon>
        <taxon>Bacteria division WOR-3</taxon>
    </lineage>
</organism>
<evidence type="ECO:0000256" key="1">
    <source>
        <dbReference type="ARBA" id="ARBA00004651"/>
    </source>
</evidence>
<comment type="caution">
    <text evidence="9">The sequence shown here is derived from an EMBL/GenBank/DDBJ whole genome shotgun (WGS) entry which is preliminary data.</text>
</comment>
<dbReference type="InterPro" id="IPR050297">
    <property type="entry name" value="LipidA_mod_glycosyltrf_83"/>
</dbReference>
<evidence type="ECO:0000256" key="4">
    <source>
        <dbReference type="ARBA" id="ARBA00022679"/>
    </source>
</evidence>
<reference evidence="9 10" key="1">
    <citation type="submission" date="2018-06" db="EMBL/GenBank/DDBJ databases">
        <title>Extensive metabolic versatility and redundancy in microbially diverse, dynamic hydrothermal sediments.</title>
        <authorList>
            <person name="Dombrowski N."/>
            <person name="Teske A."/>
            <person name="Baker B.J."/>
        </authorList>
    </citation>
    <scope>NUCLEOTIDE SEQUENCE [LARGE SCALE GENOMIC DNA]</scope>
    <source>
        <strain evidence="9">B36_G15</strain>
    </source>
</reference>
<feature type="transmembrane region" description="Helical" evidence="8">
    <location>
        <begin position="86"/>
        <end position="108"/>
    </location>
</feature>
<dbReference type="Proteomes" id="UP000268469">
    <property type="component" value="Unassembled WGS sequence"/>
</dbReference>
<dbReference type="GO" id="GO:0005886">
    <property type="term" value="C:plasma membrane"/>
    <property type="evidence" value="ECO:0007669"/>
    <property type="project" value="UniProtKB-SubCell"/>
</dbReference>
<comment type="subcellular location">
    <subcellularLocation>
        <location evidence="1">Cell membrane</location>
        <topology evidence="1">Multi-pass membrane protein</topology>
    </subcellularLocation>
</comment>
<dbReference type="PANTHER" id="PTHR33908:SF11">
    <property type="entry name" value="MEMBRANE PROTEIN"/>
    <property type="match status" value="1"/>
</dbReference>
<evidence type="ECO:0000256" key="3">
    <source>
        <dbReference type="ARBA" id="ARBA00022676"/>
    </source>
</evidence>
<dbReference type="GO" id="GO:0016763">
    <property type="term" value="F:pentosyltransferase activity"/>
    <property type="evidence" value="ECO:0007669"/>
    <property type="project" value="TreeGrafter"/>
</dbReference>
<evidence type="ECO:0000313" key="9">
    <source>
        <dbReference type="EMBL" id="RKX69542.1"/>
    </source>
</evidence>
<gene>
    <name evidence="9" type="ORF">DRP53_07900</name>
</gene>
<keyword evidence="7 8" id="KW-0472">Membrane</keyword>
<proteinExistence type="predicted"/>
<keyword evidence="2" id="KW-1003">Cell membrane</keyword>